<dbReference type="Gene3D" id="3.30.450.20">
    <property type="entry name" value="PAS domain"/>
    <property type="match status" value="1"/>
</dbReference>
<protein>
    <recommendedName>
        <fullName evidence="4">Cellulose-binding protein</fullName>
    </recommendedName>
</protein>
<dbReference type="Proteomes" id="UP000035062">
    <property type="component" value="Unassembled WGS sequence"/>
</dbReference>
<keyword evidence="1" id="KW-0732">Signal</keyword>
<dbReference type="PATRIC" id="fig|1195246.3.peg.1276"/>
<feature type="signal peptide" evidence="1">
    <location>
        <begin position="1"/>
        <end position="18"/>
    </location>
</feature>
<evidence type="ECO:0000256" key="1">
    <source>
        <dbReference type="SAM" id="SignalP"/>
    </source>
</evidence>
<keyword evidence="3" id="KW-1185">Reference proteome</keyword>
<name>I9P455_9ALTE</name>
<evidence type="ECO:0000313" key="3">
    <source>
        <dbReference type="Proteomes" id="UP000035062"/>
    </source>
</evidence>
<feature type="chain" id="PRO_5003722982" description="Cellulose-binding protein" evidence="1">
    <location>
        <begin position="19"/>
        <end position="396"/>
    </location>
</feature>
<comment type="caution">
    <text evidence="2">The sequence shown here is derived from an EMBL/GenBank/DDBJ whole genome shotgun (WGS) entry which is preliminary data.</text>
</comment>
<dbReference type="STRING" id="1195246.AGRI_06452"/>
<evidence type="ECO:0000313" key="2">
    <source>
        <dbReference type="EMBL" id="EIW89722.1"/>
    </source>
</evidence>
<reference evidence="2 3" key="1">
    <citation type="journal article" date="2012" name="J. Bacteriol.">
        <title>Genome Sequence of Pectin-Degrading Alishewanella agri, Isolated from Landfill Soil.</title>
        <authorList>
            <person name="Kim J."/>
            <person name="Jung J."/>
            <person name="Sung J.S."/>
            <person name="Chun J."/>
            <person name="Park W."/>
        </authorList>
    </citation>
    <scope>NUCLEOTIDE SEQUENCE [LARGE SCALE GENOMIC DNA]</scope>
    <source>
        <strain evidence="2 3">BL06</strain>
    </source>
</reference>
<organism evidence="2 3">
    <name type="scientific">Alishewanella agri BL06</name>
    <dbReference type="NCBI Taxonomy" id="1195246"/>
    <lineage>
        <taxon>Bacteria</taxon>
        <taxon>Pseudomonadati</taxon>
        <taxon>Pseudomonadota</taxon>
        <taxon>Gammaproteobacteria</taxon>
        <taxon>Alteromonadales</taxon>
        <taxon>Alteromonadaceae</taxon>
        <taxon>Alishewanella</taxon>
    </lineage>
</organism>
<accession>I9P455</accession>
<evidence type="ECO:0008006" key="4">
    <source>
        <dbReference type="Google" id="ProtNLM"/>
    </source>
</evidence>
<dbReference type="EMBL" id="AKKU01000011">
    <property type="protein sequence ID" value="EIW89722.1"/>
    <property type="molecule type" value="Genomic_DNA"/>
</dbReference>
<dbReference type="SUPFAM" id="SSF53850">
    <property type="entry name" value="Periplasmic binding protein-like II"/>
    <property type="match status" value="1"/>
</dbReference>
<dbReference type="RefSeq" id="WP_008984193.1">
    <property type="nucleotide sequence ID" value="NZ_AKKU01000011.1"/>
</dbReference>
<sequence length="396" mass="44649">MLALAFLAALGAAIPAQLGTNIASPAEDSAVLQVACIMQQLEQPYNLLSLPWLRARQEVRLNRLDGYFTAVLLQEMEPFGQLSAPLYLENWYWIEHRSTLSVPPPVKRLGAVRGSHQAKWFETMDLAAAAEVNTSEELVKMLNLKRVDRILMDLEVFEQTAARLGLVRQDFSVRFFRYVPLGVYFSSQFLQQRPGFLSRFNALIPSCSQTPFILSEREQRIVLDAFLPPASELATQALIQQALQSQNATPWSPEQISQHDQRWIDEVKQGQPQLAESMLHTELSQWLARWQQQFSGRVAEIILMDAQGRNVAISAVTSDYWQGDEIKYQQVFAQPVSHLLDSVRFDASSQRFLVQLTVPVNNAQGEPLGALTLGLDVELSLQYCQRNGISPGYCVD</sequence>
<proteinExistence type="predicted"/>
<dbReference type="AlphaFoldDB" id="I9P455"/>
<gene>
    <name evidence="2" type="ORF">AGRI_06452</name>
</gene>
<dbReference type="eggNOG" id="COG0834">
    <property type="taxonomic scope" value="Bacteria"/>
</dbReference>